<dbReference type="InterPro" id="IPR001214">
    <property type="entry name" value="SET_dom"/>
</dbReference>
<feature type="domain" description="SET" evidence="1">
    <location>
        <begin position="26"/>
        <end position="229"/>
    </location>
</feature>
<dbReference type="EMBL" id="JALLPJ020000340">
    <property type="protein sequence ID" value="KAL3794881.1"/>
    <property type="molecule type" value="Genomic_DNA"/>
</dbReference>
<organism evidence="2 3">
    <name type="scientific">Cyclotella atomus</name>
    <dbReference type="NCBI Taxonomy" id="382360"/>
    <lineage>
        <taxon>Eukaryota</taxon>
        <taxon>Sar</taxon>
        <taxon>Stramenopiles</taxon>
        <taxon>Ochrophyta</taxon>
        <taxon>Bacillariophyta</taxon>
        <taxon>Coscinodiscophyceae</taxon>
        <taxon>Thalassiosirophycidae</taxon>
        <taxon>Stephanodiscales</taxon>
        <taxon>Stephanodiscaceae</taxon>
        <taxon>Cyclotella</taxon>
    </lineage>
</organism>
<dbReference type="PANTHER" id="PTHR13271:SF137">
    <property type="entry name" value="SET DOMAIN-CONTAINING PROTEIN"/>
    <property type="match status" value="1"/>
</dbReference>
<dbReference type="InterPro" id="IPR050600">
    <property type="entry name" value="SETD3_SETD6_MTase"/>
</dbReference>
<dbReference type="Proteomes" id="UP001530400">
    <property type="component" value="Unassembled WGS sequence"/>
</dbReference>
<dbReference type="PANTHER" id="PTHR13271">
    <property type="entry name" value="UNCHARACTERIZED PUTATIVE METHYLTRANSFERASE"/>
    <property type="match status" value="1"/>
</dbReference>
<gene>
    <name evidence="2" type="ORF">ACHAWO_007655</name>
</gene>
<evidence type="ECO:0000259" key="1">
    <source>
        <dbReference type="PROSITE" id="PS50280"/>
    </source>
</evidence>
<dbReference type="CDD" id="cd10527">
    <property type="entry name" value="SET_LSMT"/>
    <property type="match status" value="1"/>
</dbReference>
<evidence type="ECO:0000313" key="2">
    <source>
        <dbReference type="EMBL" id="KAL3794881.1"/>
    </source>
</evidence>
<dbReference type="SUPFAM" id="SSF82199">
    <property type="entry name" value="SET domain"/>
    <property type="match status" value="1"/>
</dbReference>
<dbReference type="Gene3D" id="3.90.1410.10">
    <property type="entry name" value="set domain protein methyltransferase, domain 1"/>
    <property type="match status" value="1"/>
</dbReference>
<dbReference type="AlphaFoldDB" id="A0ABD3Q5R1"/>
<name>A0ABD3Q5R1_9STRA</name>
<reference evidence="2 3" key="1">
    <citation type="submission" date="2024-10" db="EMBL/GenBank/DDBJ databases">
        <title>Updated reference genomes for cyclostephanoid diatoms.</title>
        <authorList>
            <person name="Roberts W.R."/>
            <person name="Alverson A.J."/>
        </authorList>
    </citation>
    <scope>NUCLEOTIDE SEQUENCE [LARGE SCALE GENOMIC DNA]</scope>
    <source>
        <strain evidence="2 3">AJA010-31</strain>
    </source>
</reference>
<comment type="caution">
    <text evidence="2">The sequence shown here is derived from an EMBL/GenBank/DDBJ whole genome shotgun (WGS) entry which is preliminary data.</text>
</comment>
<sequence>MDEHGDYNGVDLIEWINAHPQGYVHPSLRIGRRIPGDPTSIIGTFVSSDAKPIEAGDILATIPWDCMIGPGNEYSLEIFESCRAVRNLADELKLGDQSQYKPYVNYLLRQSTKMMPGEWSITAQEFLHHKILDRQLPPLEADWFGAAGYKQWKNCGGNSNDAMERLAYYLTSTRDEDTLMIPIYDMMNHSNDPKKLNTLSYKPKSAGESFVFKASRKIEPSEEIFNCYNRCNTCSKHFREECETFSFRGTPDIFAHYGFVEESPQYWWFERQSGNEVIEMEFCLEKNATADEPDITWIGSVPTAEDKSFYTQHLERLRQIQREKEILEPQLVQSDGENSQGKMTRSEWEACWNYRNTLVIAIELVLESIHRIEGGEGTKVIVYSQQEDDSGDEL</sequence>
<accession>A0ABD3Q5R1</accession>
<dbReference type="Pfam" id="PF00856">
    <property type="entry name" value="SET"/>
    <property type="match status" value="1"/>
</dbReference>
<dbReference type="PROSITE" id="PS50280">
    <property type="entry name" value="SET"/>
    <property type="match status" value="1"/>
</dbReference>
<protein>
    <recommendedName>
        <fullName evidence="1">SET domain-containing protein</fullName>
    </recommendedName>
</protein>
<evidence type="ECO:0000313" key="3">
    <source>
        <dbReference type="Proteomes" id="UP001530400"/>
    </source>
</evidence>
<keyword evidence="3" id="KW-1185">Reference proteome</keyword>
<dbReference type="InterPro" id="IPR046341">
    <property type="entry name" value="SET_dom_sf"/>
</dbReference>
<proteinExistence type="predicted"/>